<feature type="transmembrane region" description="Helical" evidence="1">
    <location>
        <begin position="41"/>
        <end position="63"/>
    </location>
</feature>
<evidence type="ECO:0000313" key="2">
    <source>
        <dbReference type="EMBL" id="MCA9377053.1"/>
    </source>
</evidence>
<protein>
    <submittedName>
        <fullName evidence="2">Uncharacterized protein</fullName>
    </submittedName>
</protein>
<reference evidence="2" key="1">
    <citation type="submission" date="2020-04" db="EMBL/GenBank/DDBJ databases">
        <authorList>
            <person name="Zhang T."/>
        </authorList>
    </citation>
    <scope>NUCLEOTIDE SEQUENCE</scope>
    <source>
        <strain evidence="2">HKST-UBA17</strain>
    </source>
</reference>
<organism evidence="2 3">
    <name type="scientific">Candidatus Dojkabacteria bacterium</name>
    <dbReference type="NCBI Taxonomy" id="2099670"/>
    <lineage>
        <taxon>Bacteria</taxon>
        <taxon>Candidatus Dojkabacteria</taxon>
    </lineage>
</organism>
<dbReference type="AlphaFoldDB" id="A0A955I9N4"/>
<dbReference type="Proteomes" id="UP000741282">
    <property type="component" value="Unassembled WGS sequence"/>
</dbReference>
<feature type="transmembrane region" description="Helical" evidence="1">
    <location>
        <begin position="5"/>
        <end position="21"/>
    </location>
</feature>
<feature type="transmembrane region" description="Helical" evidence="1">
    <location>
        <begin position="105"/>
        <end position="121"/>
    </location>
</feature>
<accession>A0A955I9N4</accession>
<feature type="transmembrane region" description="Helical" evidence="1">
    <location>
        <begin position="83"/>
        <end position="99"/>
    </location>
</feature>
<reference evidence="2" key="2">
    <citation type="journal article" date="2021" name="Microbiome">
        <title>Successional dynamics and alternative stable states in a saline activated sludge microbial community over 9 years.</title>
        <authorList>
            <person name="Wang Y."/>
            <person name="Ye J."/>
            <person name="Ju F."/>
            <person name="Liu L."/>
            <person name="Boyd J.A."/>
            <person name="Deng Y."/>
            <person name="Parks D.H."/>
            <person name="Jiang X."/>
            <person name="Yin X."/>
            <person name="Woodcroft B.J."/>
            <person name="Tyson G.W."/>
            <person name="Hugenholtz P."/>
            <person name="Polz M.F."/>
            <person name="Zhang T."/>
        </authorList>
    </citation>
    <scope>NUCLEOTIDE SEQUENCE</scope>
    <source>
        <strain evidence="2">HKST-UBA17</strain>
    </source>
</reference>
<sequence>MKYLLTQILVLLLALIVLYYFSTLPDFLPFQESGEPDWSRIGIVMVTIFFAIESFVALTLYLFQKFIAYGWKEYPPKGVSLRWGIGSALGLSLVMVLHIIHAISLSWGLVIMLAIIAIIMIL</sequence>
<keyword evidence="1" id="KW-0812">Transmembrane</keyword>
<name>A0A955I9N4_9BACT</name>
<dbReference type="EMBL" id="JAGQLN010000015">
    <property type="protein sequence ID" value="MCA9377053.1"/>
    <property type="molecule type" value="Genomic_DNA"/>
</dbReference>
<proteinExistence type="predicted"/>
<keyword evidence="1" id="KW-0472">Membrane</keyword>
<evidence type="ECO:0000256" key="1">
    <source>
        <dbReference type="SAM" id="Phobius"/>
    </source>
</evidence>
<comment type="caution">
    <text evidence="2">The sequence shown here is derived from an EMBL/GenBank/DDBJ whole genome shotgun (WGS) entry which is preliminary data.</text>
</comment>
<gene>
    <name evidence="2" type="ORF">KC685_03990</name>
</gene>
<evidence type="ECO:0000313" key="3">
    <source>
        <dbReference type="Proteomes" id="UP000741282"/>
    </source>
</evidence>
<keyword evidence="1" id="KW-1133">Transmembrane helix</keyword>